<dbReference type="HOGENOM" id="CLU_3139184_0_0_10"/>
<organism evidence="1 2">
    <name type="scientific">Prevotella multiformis DSM 16608</name>
    <dbReference type="NCBI Taxonomy" id="888743"/>
    <lineage>
        <taxon>Bacteria</taxon>
        <taxon>Pseudomonadati</taxon>
        <taxon>Bacteroidota</taxon>
        <taxon>Bacteroidia</taxon>
        <taxon>Bacteroidales</taxon>
        <taxon>Prevotellaceae</taxon>
        <taxon>Prevotella</taxon>
    </lineage>
</organism>
<dbReference type="Proteomes" id="UP000005697">
    <property type="component" value="Unassembled WGS sequence"/>
</dbReference>
<sequence length="49" mass="5946">MKSCNDRSVRKITNSYIRCSFYQVISFYIERKCPVFLMNLPEGNLRMRH</sequence>
<evidence type="ECO:0000313" key="2">
    <source>
        <dbReference type="Proteomes" id="UP000005697"/>
    </source>
</evidence>
<name>F0F8P5_9BACT</name>
<keyword evidence="2" id="KW-1185">Reference proteome</keyword>
<proteinExistence type="predicted"/>
<evidence type="ECO:0000313" key="1">
    <source>
        <dbReference type="EMBL" id="EGC19422.1"/>
    </source>
</evidence>
<accession>F0F8P5</accession>
<reference evidence="1 2" key="1">
    <citation type="submission" date="2011-01" db="EMBL/GenBank/DDBJ databases">
        <authorList>
            <person name="Muzny D."/>
            <person name="Qin X."/>
            <person name="Deng J."/>
            <person name="Jiang H."/>
            <person name="Liu Y."/>
            <person name="Qu J."/>
            <person name="Song X.-Z."/>
            <person name="Zhang L."/>
            <person name="Thornton R."/>
            <person name="Coyle M."/>
            <person name="Francisco L."/>
            <person name="Jackson L."/>
            <person name="Javaid M."/>
            <person name="Korchina V."/>
            <person name="Kovar C."/>
            <person name="Mata R."/>
            <person name="Mathew T."/>
            <person name="Ngo R."/>
            <person name="Nguyen L."/>
            <person name="Nguyen N."/>
            <person name="Okwuonu G."/>
            <person name="Ongeri F."/>
            <person name="Pham C."/>
            <person name="Simmons D."/>
            <person name="Wilczek-Boney K."/>
            <person name="Hale W."/>
            <person name="Jakkamsetti A."/>
            <person name="Pham P."/>
            <person name="Ruth R."/>
            <person name="San Lucas F."/>
            <person name="Warren J."/>
            <person name="Zhang J."/>
            <person name="Zhao Z."/>
            <person name="Zhou C."/>
            <person name="Zhu D."/>
            <person name="Lee S."/>
            <person name="Bess C."/>
            <person name="Blankenburg K."/>
            <person name="Forbes L."/>
            <person name="Fu Q."/>
            <person name="Gubbala S."/>
            <person name="Hirani K."/>
            <person name="Jayaseelan J.C."/>
            <person name="Lara F."/>
            <person name="Munidasa M."/>
            <person name="Palculict T."/>
            <person name="Patil S."/>
            <person name="Pu L.-L."/>
            <person name="Saada N."/>
            <person name="Tang L."/>
            <person name="Weissenberger G."/>
            <person name="Zhu Y."/>
            <person name="Hemphill L."/>
            <person name="Shang Y."/>
            <person name="Youmans B."/>
            <person name="Ayvaz T."/>
            <person name="Ross M."/>
            <person name="Santibanez J."/>
            <person name="Aqrawi P."/>
            <person name="Gross S."/>
            <person name="Joshi V."/>
            <person name="Fowler G."/>
            <person name="Nazareth L."/>
            <person name="Reid J."/>
            <person name="Worley K."/>
            <person name="Petrosino J."/>
            <person name="Highlander S."/>
            <person name="Gibbs R."/>
        </authorList>
    </citation>
    <scope>NUCLEOTIDE SEQUENCE [LARGE SCALE GENOMIC DNA]</scope>
    <source>
        <strain evidence="1 2">DSM 16608</strain>
    </source>
</reference>
<gene>
    <name evidence="1" type="ORF">HMPREF9141_1962</name>
</gene>
<dbReference type="EMBL" id="AEWX01000027">
    <property type="protein sequence ID" value="EGC19422.1"/>
    <property type="molecule type" value="Genomic_DNA"/>
</dbReference>
<dbReference type="AlphaFoldDB" id="F0F8P5"/>
<comment type="caution">
    <text evidence="1">The sequence shown here is derived from an EMBL/GenBank/DDBJ whole genome shotgun (WGS) entry which is preliminary data.</text>
</comment>
<dbReference type="STRING" id="888743.HMPREF9141_1962"/>
<protein>
    <submittedName>
        <fullName evidence="1">Uncharacterized protein</fullName>
    </submittedName>
</protein>